<organism evidence="2 3">
    <name type="scientific">Ruegeria spongiae</name>
    <dbReference type="NCBI Taxonomy" id="2942209"/>
    <lineage>
        <taxon>Bacteria</taxon>
        <taxon>Pseudomonadati</taxon>
        <taxon>Pseudomonadota</taxon>
        <taxon>Alphaproteobacteria</taxon>
        <taxon>Rhodobacterales</taxon>
        <taxon>Roseobacteraceae</taxon>
        <taxon>Ruegeria</taxon>
    </lineage>
</organism>
<dbReference type="Gene3D" id="2.170.16.10">
    <property type="entry name" value="Hedgehog/Intein (Hint) domain"/>
    <property type="match status" value="1"/>
</dbReference>
<name>A0ABT0Q7R4_9RHOB</name>
<accession>A0ABT0Q7R4</accession>
<evidence type="ECO:0000313" key="2">
    <source>
        <dbReference type="EMBL" id="MCL6285923.1"/>
    </source>
</evidence>
<gene>
    <name evidence="2" type="ORF">M3P21_20610</name>
</gene>
<dbReference type="Proteomes" id="UP001203880">
    <property type="component" value="Unassembled WGS sequence"/>
</dbReference>
<dbReference type="Pfam" id="PF13403">
    <property type="entry name" value="Hint_2"/>
    <property type="match status" value="1"/>
</dbReference>
<evidence type="ECO:0000259" key="1">
    <source>
        <dbReference type="Pfam" id="PF13403"/>
    </source>
</evidence>
<evidence type="ECO:0000313" key="3">
    <source>
        <dbReference type="Proteomes" id="UP001203880"/>
    </source>
</evidence>
<reference evidence="2" key="1">
    <citation type="submission" date="2022-05" db="EMBL/GenBank/DDBJ databases">
        <authorList>
            <person name="Park J.-S."/>
        </authorList>
    </citation>
    <scope>NUCLEOTIDE SEQUENCE</scope>
    <source>
        <strain evidence="2">2012CJ41-6</strain>
    </source>
</reference>
<comment type="caution">
    <text evidence="2">The sequence shown here is derived from an EMBL/GenBank/DDBJ whole genome shotgun (WGS) entry which is preliminary data.</text>
</comment>
<sequence>MHVTINSPVQSLLVYRADTFTVVEGVNQGDALSPADDLVLDDVYRLYPGSERQRLALHLEPGGGFTVAMETAMGHPGGTVHLDTALSLVSSEGTSIEAVLLVEVDTAGLIADIYLLPLAPLRADSTYTLVGMNRRAARETLARTPATAFTRGTHITLASGAQARVETLKAGDRVLTRDHGPQKVLWAGRSAVQAAGDLSLVVIRSGALNNENDLIVSPNHRLAVPQRTDTPEVLVSARHLVDGENVFAIEGGCVEYFQILFDRPHQVYAEGIAADLLPINSRVKPALPQGLPAKVSPLLHLRGKSGPDMTRALLHRPDAIDLLRRAATG</sequence>
<proteinExistence type="predicted"/>
<dbReference type="InterPro" id="IPR028992">
    <property type="entry name" value="Hedgehog/Intein_dom"/>
</dbReference>
<dbReference type="RefSeq" id="WP_249713200.1">
    <property type="nucleotide sequence ID" value="NZ_JAMFMB010000043.1"/>
</dbReference>
<dbReference type="EMBL" id="JAMFMB010000043">
    <property type="protein sequence ID" value="MCL6285923.1"/>
    <property type="molecule type" value="Genomic_DNA"/>
</dbReference>
<feature type="domain" description="Hedgehog/Intein (Hint)" evidence="1">
    <location>
        <begin position="148"/>
        <end position="274"/>
    </location>
</feature>
<protein>
    <submittedName>
        <fullName evidence="2">Hint domain-containing protein</fullName>
    </submittedName>
</protein>
<keyword evidence="3" id="KW-1185">Reference proteome</keyword>
<dbReference type="SUPFAM" id="SSF51294">
    <property type="entry name" value="Hedgehog/intein (Hint) domain"/>
    <property type="match status" value="1"/>
</dbReference>
<dbReference type="InterPro" id="IPR036844">
    <property type="entry name" value="Hint_dom_sf"/>
</dbReference>